<name>A0A6J1W125_9SAUR</name>
<evidence type="ECO:0000313" key="3">
    <source>
        <dbReference type="RefSeq" id="XP_026546024.1"/>
    </source>
</evidence>
<sequence length="118" mass="12838">MTEEKARPDIQGKILIATHYLDGKPVDIELGRMILYCDPSLAAQENCCELSEHVHPLEKNLKTTAASPSVGHIGKIQALPIMEKNPEEKCFCSQNKGETGLPGVAGLPGQKGEKMLKE</sequence>
<feature type="region of interest" description="Disordered" evidence="1">
    <location>
        <begin position="98"/>
        <end position="118"/>
    </location>
</feature>
<dbReference type="Proteomes" id="UP000504612">
    <property type="component" value="Unplaced"/>
</dbReference>
<evidence type="ECO:0000256" key="1">
    <source>
        <dbReference type="SAM" id="MobiDB-lite"/>
    </source>
</evidence>
<accession>A0A6J1W125</accession>
<keyword evidence="2" id="KW-1185">Reference proteome</keyword>
<reference evidence="3" key="1">
    <citation type="submission" date="2025-08" db="UniProtKB">
        <authorList>
            <consortium name="RefSeq"/>
        </authorList>
    </citation>
    <scope>IDENTIFICATION</scope>
</reference>
<dbReference type="AlphaFoldDB" id="A0A6J1W125"/>
<evidence type="ECO:0000313" key="2">
    <source>
        <dbReference type="Proteomes" id="UP000504612"/>
    </source>
</evidence>
<gene>
    <name evidence="3" type="primary">LOC113427714</name>
</gene>
<dbReference type="Gene3D" id="2.60.120.200">
    <property type="match status" value="1"/>
</dbReference>
<dbReference type="RefSeq" id="XP_026546024.1">
    <property type="nucleotide sequence ID" value="XM_026690239.1"/>
</dbReference>
<dbReference type="GeneID" id="113427714"/>
<proteinExistence type="predicted"/>
<dbReference type="KEGG" id="nss:113427714"/>
<protein>
    <submittedName>
        <fullName evidence="3">Collagen alpha-1(XIX) chain-like</fullName>
    </submittedName>
</protein>
<organism evidence="2 3">
    <name type="scientific">Notechis scutatus</name>
    <name type="common">mainland tiger snake</name>
    <dbReference type="NCBI Taxonomy" id="8663"/>
    <lineage>
        <taxon>Eukaryota</taxon>
        <taxon>Metazoa</taxon>
        <taxon>Chordata</taxon>
        <taxon>Craniata</taxon>
        <taxon>Vertebrata</taxon>
        <taxon>Euteleostomi</taxon>
        <taxon>Lepidosauria</taxon>
        <taxon>Squamata</taxon>
        <taxon>Bifurcata</taxon>
        <taxon>Unidentata</taxon>
        <taxon>Episquamata</taxon>
        <taxon>Toxicofera</taxon>
        <taxon>Serpentes</taxon>
        <taxon>Colubroidea</taxon>
        <taxon>Elapidae</taxon>
        <taxon>Hydrophiinae</taxon>
        <taxon>Notechis</taxon>
    </lineage>
</organism>